<accession>A0ABW5PI09</accession>
<dbReference type="SMART" id="SM00420">
    <property type="entry name" value="HTH_DEOR"/>
    <property type="match status" value="1"/>
</dbReference>
<dbReference type="Gene3D" id="1.10.10.10">
    <property type="entry name" value="Winged helix-like DNA-binding domain superfamily/Winged helix DNA-binding domain"/>
    <property type="match status" value="1"/>
</dbReference>
<comment type="caution">
    <text evidence="5">The sequence shown here is derived from an EMBL/GenBank/DDBJ whole genome shotgun (WGS) entry which is preliminary data.</text>
</comment>
<dbReference type="InterPro" id="IPR018356">
    <property type="entry name" value="Tscrpt_reg_HTH_DeoR_CS"/>
</dbReference>
<sequence length="256" mass="27898">MYEAERKRSILALLKEQERVEVQDLIQLLDVSESTVRRDLKELEQSGLLKRTHGGAVPVHTVNYEPTFSEKEITHREQKQAIAREASALVSEGDVILLDSGTTMVYLARELKRFQRLTVVTNAIPVAQELLGCGGIELILLGGTLRKDILSLVGPFAEEILGKLHVDTAFIATNAIHAEAGLSTPNVTEASMKRRMIASSKRAVLLADSSKIGNITLVNFASLKDIDLFITDGEASEGLAELEAAGLQVKAAAERK</sequence>
<evidence type="ECO:0000259" key="4">
    <source>
        <dbReference type="PROSITE" id="PS51000"/>
    </source>
</evidence>
<dbReference type="PANTHER" id="PTHR30363:SF44">
    <property type="entry name" value="AGA OPERON TRANSCRIPTIONAL REPRESSOR-RELATED"/>
    <property type="match status" value="1"/>
</dbReference>
<evidence type="ECO:0000256" key="2">
    <source>
        <dbReference type="ARBA" id="ARBA00023125"/>
    </source>
</evidence>
<dbReference type="PANTHER" id="PTHR30363">
    <property type="entry name" value="HTH-TYPE TRANSCRIPTIONAL REGULATOR SRLR-RELATED"/>
    <property type="match status" value="1"/>
</dbReference>
<dbReference type="PRINTS" id="PR00037">
    <property type="entry name" value="HTHLACR"/>
</dbReference>
<dbReference type="Pfam" id="PF00455">
    <property type="entry name" value="DeoRC"/>
    <property type="match status" value="1"/>
</dbReference>
<proteinExistence type="predicted"/>
<dbReference type="InterPro" id="IPR050313">
    <property type="entry name" value="Carb_Metab_HTH_regulators"/>
</dbReference>
<dbReference type="Proteomes" id="UP001597541">
    <property type="component" value="Unassembled WGS sequence"/>
</dbReference>
<dbReference type="SUPFAM" id="SSF100950">
    <property type="entry name" value="NagB/RpiA/CoA transferase-like"/>
    <property type="match status" value="1"/>
</dbReference>
<dbReference type="EMBL" id="JBHUME010000015">
    <property type="protein sequence ID" value="MFD2614940.1"/>
    <property type="molecule type" value="Genomic_DNA"/>
</dbReference>
<organism evidence="5 6">
    <name type="scientific">Paenibacillus gansuensis</name>
    <dbReference type="NCBI Taxonomy" id="306542"/>
    <lineage>
        <taxon>Bacteria</taxon>
        <taxon>Bacillati</taxon>
        <taxon>Bacillota</taxon>
        <taxon>Bacilli</taxon>
        <taxon>Bacillales</taxon>
        <taxon>Paenibacillaceae</taxon>
        <taxon>Paenibacillus</taxon>
    </lineage>
</organism>
<dbReference type="GO" id="GO:0003677">
    <property type="term" value="F:DNA binding"/>
    <property type="evidence" value="ECO:0007669"/>
    <property type="project" value="UniProtKB-KW"/>
</dbReference>
<feature type="domain" description="HTH deoR-type" evidence="4">
    <location>
        <begin position="3"/>
        <end position="58"/>
    </location>
</feature>
<dbReference type="Gene3D" id="3.40.50.1360">
    <property type="match status" value="1"/>
</dbReference>
<evidence type="ECO:0000313" key="5">
    <source>
        <dbReference type="EMBL" id="MFD2614940.1"/>
    </source>
</evidence>
<dbReference type="SUPFAM" id="SSF46785">
    <property type="entry name" value="Winged helix' DNA-binding domain"/>
    <property type="match status" value="1"/>
</dbReference>
<evidence type="ECO:0000313" key="6">
    <source>
        <dbReference type="Proteomes" id="UP001597541"/>
    </source>
</evidence>
<evidence type="ECO:0000256" key="3">
    <source>
        <dbReference type="ARBA" id="ARBA00023163"/>
    </source>
</evidence>
<dbReference type="InterPro" id="IPR014036">
    <property type="entry name" value="DeoR-like_C"/>
</dbReference>
<dbReference type="InterPro" id="IPR037171">
    <property type="entry name" value="NagB/RpiA_transferase-like"/>
</dbReference>
<protein>
    <submittedName>
        <fullName evidence="5">DeoR/GlpR family DNA-binding transcription regulator</fullName>
    </submittedName>
</protein>
<name>A0ABW5PI09_9BACL</name>
<keyword evidence="3" id="KW-0804">Transcription</keyword>
<dbReference type="SMART" id="SM01134">
    <property type="entry name" value="DeoRC"/>
    <property type="match status" value="1"/>
</dbReference>
<evidence type="ECO:0000256" key="1">
    <source>
        <dbReference type="ARBA" id="ARBA00023015"/>
    </source>
</evidence>
<dbReference type="InterPro" id="IPR001034">
    <property type="entry name" value="DeoR_HTH"/>
</dbReference>
<dbReference type="PROSITE" id="PS00894">
    <property type="entry name" value="HTH_DEOR_1"/>
    <property type="match status" value="1"/>
</dbReference>
<gene>
    <name evidence="5" type="ORF">ACFSUF_21220</name>
</gene>
<keyword evidence="2 5" id="KW-0238">DNA-binding</keyword>
<dbReference type="InterPro" id="IPR036390">
    <property type="entry name" value="WH_DNA-bd_sf"/>
</dbReference>
<dbReference type="InterPro" id="IPR036388">
    <property type="entry name" value="WH-like_DNA-bd_sf"/>
</dbReference>
<reference evidence="6" key="1">
    <citation type="journal article" date="2019" name="Int. J. Syst. Evol. Microbiol.">
        <title>The Global Catalogue of Microorganisms (GCM) 10K type strain sequencing project: providing services to taxonomists for standard genome sequencing and annotation.</title>
        <authorList>
            <consortium name="The Broad Institute Genomics Platform"/>
            <consortium name="The Broad Institute Genome Sequencing Center for Infectious Disease"/>
            <person name="Wu L."/>
            <person name="Ma J."/>
        </authorList>
    </citation>
    <scope>NUCLEOTIDE SEQUENCE [LARGE SCALE GENOMIC DNA]</scope>
    <source>
        <strain evidence="6">KCTC 3950</strain>
    </source>
</reference>
<dbReference type="Pfam" id="PF08220">
    <property type="entry name" value="HTH_DeoR"/>
    <property type="match status" value="1"/>
</dbReference>
<dbReference type="RefSeq" id="WP_377606347.1">
    <property type="nucleotide sequence ID" value="NZ_JBHUME010000015.1"/>
</dbReference>
<keyword evidence="6" id="KW-1185">Reference proteome</keyword>
<dbReference type="PROSITE" id="PS51000">
    <property type="entry name" value="HTH_DEOR_2"/>
    <property type="match status" value="1"/>
</dbReference>
<keyword evidence="1" id="KW-0805">Transcription regulation</keyword>